<keyword evidence="8 10" id="KW-0378">Hydrolase</keyword>
<keyword evidence="10" id="KW-0963">Cytoplasm</keyword>
<evidence type="ECO:0000256" key="10">
    <source>
        <dbReference type="HAMAP-Rule" id="MF_00042"/>
    </source>
</evidence>
<comment type="cofactor">
    <cofactor evidence="10">
        <name>Mg(2+)</name>
        <dbReference type="ChEBI" id="CHEBI:18420"/>
    </cofactor>
    <text evidence="10">Binds 1 Mg(2+) ion per subunit. May bind a second metal ion at a regulatory site, or after substrate binding.</text>
</comment>
<dbReference type="Pfam" id="PF00075">
    <property type="entry name" value="RNase_H"/>
    <property type="match status" value="1"/>
</dbReference>
<dbReference type="EC" id="3.1.26.4" evidence="4 10"/>
<dbReference type="InterPro" id="IPR050092">
    <property type="entry name" value="RNase_H"/>
</dbReference>
<sequence>MKTIEIYTDGACKGNPGPGGWGALLRYGKHEKRLYGGELETTNNRMELTAAIEALKALKRPCSVELTTDSVYVKNGINQWLEGWKAKGWKTASKKPVKNQDLWQALDEQVAKHRVNWHWVKGHSGHAENEIADELANLGVEKALKENK</sequence>
<dbReference type="PROSITE" id="PS50879">
    <property type="entry name" value="RNASE_H_1"/>
    <property type="match status" value="1"/>
</dbReference>
<dbReference type="RefSeq" id="WP_223577508.1">
    <property type="nucleotide sequence ID" value="NZ_BAABFU010000001.1"/>
</dbReference>
<gene>
    <name evidence="10 12" type="primary">rnhA</name>
    <name evidence="12" type="ORF">GCM10023150_01510</name>
</gene>
<dbReference type="NCBIfam" id="NF001236">
    <property type="entry name" value="PRK00203.1"/>
    <property type="match status" value="1"/>
</dbReference>
<dbReference type="Proteomes" id="UP001501294">
    <property type="component" value="Unassembled WGS sequence"/>
</dbReference>
<evidence type="ECO:0000256" key="8">
    <source>
        <dbReference type="ARBA" id="ARBA00022801"/>
    </source>
</evidence>
<proteinExistence type="inferred from homology"/>
<reference evidence="13" key="1">
    <citation type="journal article" date="2019" name="Int. J. Syst. Evol. Microbiol.">
        <title>The Global Catalogue of Microorganisms (GCM) 10K type strain sequencing project: providing services to taxonomists for standard genome sequencing and annotation.</title>
        <authorList>
            <consortium name="The Broad Institute Genomics Platform"/>
            <consortium name="The Broad Institute Genome Sequencing Center for Infectious Disease"/>
            <person name="Wu L."/>
            <person name="Ma J."/>
        </authorList>
    </citation>
    <scope>NUCLEOTIDE SEQUENCE [LARGE SCALE GENOMIC DNA]</scope>
    <source>
        <strain evidence="13">JCM 17727</strain>
    </source>
</reference>
<comment type="subcellular location">
    <subcellularLocation>
        <location evidence="10">Cytoplasm</location>
    </subcellularLocation>
</comment>
<evidence type="ECO:0000256" key="9">
    <source>
        <dbReference type="ARBA" id="ARBA00022842"/>
    </source>
</evidence>
<feature type="binding site" evidence="10">
    <location>
        <position position="133"/>
    </location>
    <ligand>
        <name>Mg(2+)</name>
        <dbReference type="ChEBI" id="CHEBI:18420"/>
        <label>2</label>
    </ligand>
</feature>
<dbReference type="CDD" id="cd09278">
    <property type="entry name" value="RNase_HI_prokaryote_like"/>
    <property type="match status" value="1"/>
</dbReference>
<evidence type="ECO:0000256" key="1">
    <source>
        <dbReference type="ARBA" id="ARBA00000077"/>
    </source>
</evidence>
<keyword evidence="5 10" id="KW-0540">Nuclease</keyword>
<evidence type="ECO:0000313" key="12">
    <source>
        <dbReference type="EMBL" id="GAA4343139.1"/>
    </source>
</evidence>
<comment type="similarity">
    <text evidence="2 10">Belongs to the RNase H family.</text>
</comment>
<accession>A0ABP8HRA4</accession>
<dbReference type="EMBL" id="BAABFU010000001">
    <property type="protein sequence ID" value="GAA4343139.1"/>
    <property type="molecule type" value="Genomic_DNA"/>
</dbReference>
<comment type="catalytic activity">
    <reaction evidence="1 10">
        <text>Endonucleolytic cleavage to 5'-phosphomonoester.</text>
        <dbReference type="EC" id="3.1.26.4"/>
    </reaction>
</comment>
<evidence type="ECO:0000256" key="5">
    <source>
        <dbReference type="ARBA" id="ARBA00022722"/>
    </source>
</evidence>
<dbReference type="InterPro" id="IPR012337">
    <property type="entry name" value="RNaseH-like_sf"/>
</dbReference>
<evidence type="ECO:0000256" key="4">
    <source>
        <dbReference type="ARBA" id="ARBA00012180"/>
    </source>
</evidence>
<evidence type="ECO:0000256" key="3">
    <source>
        <dbReference type="ARBA" id="ARBA00011245"/>
    </source>
</evidence>
<keyword evidence="6 10" id="KW-0479">Metal-binding</keyword>
<comment type="subunit">
    <text evidence="3 10">Monomer.</text>
</comment>
<dbReference type="PANTHER" id="PTHR10642:SF26">
    <property type="entry name" value="RIBONUCLEASE H1"/>
    <property type="match status" value="1"/>
</dbReference>
<evidence type="ECO:0000256" key="2">
    <source>
        <dbReference type="ARBA" id="ARBA00005300"/>
    </source>
</evidence>
<dbReference type="InterPro" id="IPR036397">
    <property type="entry name" value="RNaseH_sf"/>
</dbReference>
<dbReference type="SUPFAM" id="SSF53098">
    <property type="entry name" value="Ribonuclease H-like"/>
    <property type="match status" value="1"/>
</dbReference>
<evidence type="ECO:0000256" key="7">
    <source>
        <dbReference type="ARBA" id="ARBA00022759"/>
    </source>
</evidence>
<name>A0ABP8HRA4_9GAMM</name>
<dbReference type="PANTHER" id="PTHR10642">
    <property type="entry name" value="RIBONUCLEASE H1"/>
    <property type="match status" value="1"/>
</dbReference>
<feature type="binding site" evidence="10">
    <location>
        <position position="9"/>
    </location>
    <ligand>
        <name>Mg(2+)</name>
        <dbReference type="ChEBI" id="CHEBI:18420"/>
        <label>1</label>
    </ligand>
</feature>
<feature type="binding site" evidence="10">
    <location>
        <position position="69"/>
    </location>
    <ligand>
        <name>Mg(2+)</name>
        <dbReference type="ChEBI" id="CHEBI:18420"/>
        <label>1</label>
    </ligand>
</feature>
<evidence type="ECO:0000259" key="11">
    <source>
        <dbReference type="PROSITE" id="PS50879"/>
    </source>
</evidence>
<evidence type="ECO:0000313" key="13">
    <source>
        <dbReference type="Proteomes" id="UP001501294"/>
    </source>
</evidence>
<feature type="domain" description="RNase H type-1" evidence="11">
    <location>
        <begin position="1"/>
        <end position="141"/>
    </location>
</feature>
<dbReference type="HAMAP" id="MF_00042">
    <property type="entry name" value="RNase_H"/>
    <property type="match status" value="1"/>
</dbReference>
<protein>
    <recommendedName>
        <fullName evidence="4 10">Ribonuclease H</fullName>
        <shortName evidence="10">RNase H</shortName>
        <ecNumber evidence="4 10">3.1.26.4</ecNumber>
    </recommendedName>
</protein>
<dbReference type="InterPro" id="IPR022892">
    <property type="entry name" value="RNaseHI"/>
</dbReference>
<dbReference type="InterPro" id="IPR002156">
    <property type="entry name" value="RNaseH_domain"/>
</dbReference>
<comment type="caution">
    <text evidence="12">The sequence shown here is derived from an EMBL/GenBank/DDBJ whole genome shotgun (WGS) entry which is preliminary data.</text>
</comment>
<evidence type="ECO:0000256" key="6">
    <source>
        <dbReference type="ARBA" id="ARBA00022723"/>
    </source>
</evidence>
<keyword evidence="9 10" id="KW-0460">Magnesium</keyword>
<feature type="binding site" evidence="10">
    <location>
        <position position="47"/>
    </location>
    <ligand>
        <name>Mg(2+)</name>
        <dbReference type="ChEBI" id="CHEBI:18420"/>
        <label>1</label>
    </ligand>
</feature>
<feature type="binding site" evidence="10">
    <location>
        <position position="9"/>
    </location>
    <ligand>
        <name>Mg(2+)</name>
        <dbReference type="ChEBI" id="CHEBI:18420"/>
        <label>2</label>
    </ligand>
</feature>
<keyword evidence="13" id="KW-1185">Reference proteome</keyword>
<keyword evidence="7 10" id="KW-0255">Endonuclease</keyword>
<dbReference type="Gene3D" id="3.30.420.10">
    <property type="entry name" value="Ribonuclease H-like superfamily/Ribonuclease H"/>
    <property type="match status" value="1"/>
</dbReference>
<comment type="function">
    <text evidence="10">Endonuclease that specifically degrades the RNA of RNA-DNA hybrids.</text>
</comment>
<organism evidence="12 13">
    <name type="scientific">Kangiella taiwanensis</name>
    <dbReference type="NCBI Taxonomy" id="1079179"/>
    <lineage>
        <taxon>Bacteria</taxon>
        <taxon>Pseudomonadati</taxon>
        <taxon>Pseudomonadota</taxon>
        <taxon>Gammaproteobacteria</taxon>
        <taxon>Kangiellales</taxon>
        <taxon>Kangiellaceae</taxon>
        <taxon>Kangiella</taxon>
    </lineage>
</organism>